<gene>
    <name evidence="1" type="ORF">HanXRQr2_Chr07g0307411</name>
</gene>
<reference evidence="1" key="2">
    <citation type="submission" date="2020-06" db="EMBL/GenBank/DDBJ databases">
        <title>Helianthus annuus Genome sequencing and assembly Release 2.</title>
        <authorList>
            <person name="Gouzy J."/>
            <person name="Langlade N."/>
            <person name="Munos S."/>
        </authorList>
    </citation>
    <scope>NUCLEOTIDE SEQUENCE</scope>
    <source>
        <tissue evidence="1">Leaves</tissue>
    </source>
</reference>
<dbReference type="EC" id="2.4.1.15" evidence="1"/>
<dbReference type="Pfam" id="PF00982">
    <property type="entry name" value="Glyco_transf_20"/>
    <property type="match status" value="2"/>
</dbReference>
<comment type="caution">
    <text evidence="1">The sequence shown here is derived from an EMBL/GenBank/DDBJ whole genome shotgun (WGS) entry which is preliminary data.</text>
</comment>
<dbReference type="PANTHER" id="PTHR10788">
    <property type="entry name" value="TREHALOSE-6-PHOSPHATE SYNTHASE"/>
    <property type="match status" value="1"/>
</dbReference>
<proteinExistence type="predicted"/>
<dbReference type="GO" id="GO:0005992">
    <property type="term" value="P:trehalose biosynthetic process"/>
    <property type="evidence" value="ECO:0007669"/>
    <property type="project" value="InterPro"/>
</dbReference>
<sequence>MMFFSVLRTRYAQDVKTGKITGAILVNPWNITDVASSILYALDMVYEEREKRHNYNFMHVITHTCQKWAETFLRFDQSLDFNTLCALYAVADVALITSVMDGMNLVSYEFVACLASKKGVLVLSEFVGAAQSLGAGAILVNQWNITDVASSILYALNMPYEERENDTIITSCMSLLIHVKN</sequence>
<dbReference type="Gene3D" id="3.40.50.2000">
    <property type="entry name" value="Glycogen Phosphorylase B"/>
    <property type="match status" value="2"/>
</dbReference>
<keyword evidence="1" id="KW-0808">Transferase</keyword>
<dbReference type="AlphaFoldDB" id="A0A9K3IML4"/>
<dbReference type="GO" id="GO:0003825">
    <property type="term" value="F:alpha,alpha-trehalose-phosphate synthase (UDP-forming) activity"/>
    <property type="evidence" value="ECO:0007669"/>
    <property type="project" value="UniProtKB-EC"/>
</dbReference>
<name>A0A9K3IML4_HELAN</name>
<keyword evidence="1" id="KW-0328">Glycosyltransferase</keyword>
<dbReference type="EMBL" id="MNCJ02000322">
    <property type="protein sequence ID" value="KAF5799689.1"/>
    <property type="molecule type" value="Genomic_DNA"/>
</dbReference>
<dbReference type="Gramene" id="mRNA:HanXRQr2_Chr07g0307411">
    <property type="protein sequence ID" value="mRNA:HanXRQr2_Chr07g0307411"/>
    <property type="gene ID" value="HanXRQr2_Chr07g0307411"/>
</dbReference>
<dbReference type="SUPFAM" id="SSF53756">
    <property type="entry name" value="UDP-Glycosyltransferase/glycogen phosphorylase"/>
    <property type="match status" value="2"/>
</dbReference>
<keyword evidence="2" id="KW-1185">Reference proteome</keyword>
<reference evidence="1" key="1">
    <citation type="journal article" date="2017" name="Nature">
        <title>The sunflower genome provides insights into oil metabolism, flowering and Asterid evolution.</title>
        <authorList>
            <person name="Badouin H."/>
            <person name="Gouzy J."/>
            <person name="Grassa C.J."/>
            <person name="Murat F."/>
            <person name="Staton S.E."/>
            <person name="Cottret L."/>
            <person name="Lelandais-Briere C."/>
            <person name="Owens G.L."/>
            <person name="Carrere S."/>
            <person name="Mayjonade B."/>
            <person name="Legrand L."/>
            <person name="Gill N."/>
            <person name="Kane N.C."/>
            <person name="Bowers J.E."/>
            <person name="Hubner S."/>
            <person name="Bellec A."/>
            <person name="Berard A."/>
            <person name="Berges H."/>
            <person name="Blanchet N."/>
            <person name="Boniface M.C."/>
            <person name="Brunel D."/>
            <person name="Catrice O."/>
            <person name="Chaidir N."/>
            <person name="Claudel C."/>
            <person name="Donnadieu C."/>
            <person name="Faraut T."/>
            <person name="Fievet G."/>
            <person name="Helmstetter N."/>
            <person name="King M."/>
            <person name="Knapp S.J."/>
            <person name="Lai Z."/>
            <person name="Le Paslier M.C."/>
            <person name="Lippi Y."/>
            <person name="Lorenzon L."/>
            <person name="Mandel J.R."/>
            <person name="Marage G."/>
            <person name="Marchand G."/>
            <person name="Marquand E."/>
            <person name="Bret-Mestries E."/>
            <person name="Morien E."/>
            <person name="Nambeesan S."/>
            <person name="Nguyen T."/>
            <person name="Pegot-Espagnet P."/>
            <person name="Pouilly N."/>
            <person name="Raftis F."/>
            <person name="Sallet E."/>
            <person name="Schiex T."/>
            <person name="Thomas J."/>
            <person name="Vandecasteele C."/>
            <person name="Vares D."/>
            <person name="Vear F."/>
            <person name="Vautrin S."/>
            <person name="Crespi M."/>
            <person name="Mangin B."/>
            <person name="Burke J.M."/>
            <person name="Salse J."/>
            <person name="Munos S."/>
            <person name="Vincourt P."/>
            <person name="Rieseberg L.H."/>
            <person name="Langlade N.B."/>
        </authorList>
    </citation>
    <scope>NUCLEOTIDE SEQUENCE</scope>
    <source>
        <tissue evidence="1">Leaves</tissue>
    </source>
</reference>
<dbReference type="Proteomes" id="UP000215914">
    <property type="component" value="Unassembled WGS sequence"/>
</dbReference>
<evidence type="ECO:0000313" key="1">
    <source>
        <dbReference type="EMBL" id="KAF5799689.1"/>
    </source>
</evidence>
<dbReference type="InterPro" id="IPR001830">
    <property type="entry name" value="Glyco_trans_20"/>
</dbReference>
<accession>A0A9K3IML4</accession>
<organism evidence="1 2">
    <name type="scientific">Helianthus annuus</name>
    <name type="common">Common sunflower</name>
    <dbReference type="NCBI Taxonomy" id="4232"/>
    <lineage>
        <taxon>Eukaryota</taxon>
        <taxon>Viridiplantae</taxon>
        <taxon>Streptophyta</taxon>
        <taxon>Embryophyta</taxon>
        <taxon>Tracheophyta</taxon>
        <taxon>Spermatophyta</taxon>
        <taxon>Magnoliopsida</taxon>
        <taxon>eudicotyledons</taxon>
        <taxon>Gunneridae</taxon>
        <taxon>Pentapetalae</taxon>
        <taxon>asterids</taxon>
        <taxon>campanulids</taxon>
        <taxon>Asterales</taxon>
        <taxon>Asteraceae</taxon>
        <taxon>Asteroideae</taxon>
        <taxon>Heliantheae alliance</taxon>
        <taxon>Heliantheae</taxon>
        <taxon>Helianthus</taxon>
    </lineage>
</organism>
<evidence type="ECO:0000313" key="2">
    <source>
        <dbReference type="Proteomes" id="UP000215914"/>
    </source>
</evidence>
<dbReference type="PANTHER" id="PTHR10788:SF106">
    <property type="entry name" value="BCDNA.GH08860"/>
    <property type="match status" value="1"/>
</dbReference>
<protein>
    <submittedName>
        <fullName evidence="1">Alpha,alpha-trehalose-phosphate synthase (UDP-forming)</fullName>
        <ecNumber evidence="1">2.4.1.15</ecNumber>
    </submittedName>
</protein>